<dbReference type="InterPro" id="IPR018710">
    <property type="entry name" value="DUF2232"/>
</dbReference>
<gene>
    <name evidence="2" type="ORF">BBG48_010245</name>
</gene>
<reference evidence="2 3" key="1">
    <citation type="journal article" date="2016" name="Genome Announc.">
        <title>Draft Genome Sequence of Criibacterium bergeronii gen. nov., sp. nov., Strain CCRI-22567T, Isolated from a Vaginal Sample from a Woman with Bacterial Vaginosis.</title>
        <authorList>
            <person name="Maheux A.F."/>
            <person name="Berube E."/>
            <person name="Boudreau D.K."/>
            <person name="Raymond F."/>
            <person name="Corbeil J."/>
            <person name="Roy P.H."/>
            <person name="Boissinot M."/>
            <person name="Omar R.F."/>
        </authorList>
    </citation>
    <scope>NUCLEOTIDE SEQUENCE [LARGE SCALE GENOMIC DNA]</scope>
    <source>
        <strain evidence="2 3">CCRI-22567</strain>
    </source>
</reference>
<sequence>MNLNTSFSRVSILVSLSALFCIVGAYIPFLSFLNLFVGGIFLVIGLFSATISISVIAILAFFLLCFMFLGFLGAVQGLFTFALPGIVMGYFMQKFDDDTPFFAGIVVNCIGFFVMLNILKYISGADFITTYEQALNESVAMLKNMNMQGTVTNEFSVTRLIQSMKYYFPAIIIIISIVQATFTKYIGLFLNSKINSQNKVKSISFTSFNIPEGTGISLLVLALFLYALSFLNLITKDYADRLVLNVFYVTMGLLLIQGLAVLFYVIGTLKGYKRTIAVVGVAVFFVYIVSALPILGILDLFLDMRGNRFRRSK</sequence>
<feature type="transmembrane region" description="Helical" evidence="1">
    <location>
        <begin position="166"/>
        <end position="186"/>
    </location>
</feature>
<dbReference type="Proteomes" id="UP000093352">
    <property type="component" value="Unassembled WGS sequence"/>
</dbReference>
<dbReference type="AlphaFoldDB" id="A0A371IIU4"/>
<name>A0A371IIU4_9FIRM</name>
<evidence type="ECO:0000256" key="1">
    <source>
        <dbReference type="SAM" id="Phobius"/>
    </source>
</evidence>
<organism evidence="2 3">
    <name type="scientific">Criibacterium bergeronii</name>
    <dbReference type="NCBI Taxonomy" id="1871336"/>
    <lineage>
        <taxon>Bacteria</taxon>
        <taxon>Bacillati</taxon>
        <taxon>Bacillota</taxon>
        <taxon>Clostridia</taxon>
        <taxon>Peptostreptococcales</taxon>
        <taxon>Filifactoraceae</taxon>
        <taxon>Criibacterium</taxon>
    </lineage>
</organism>
<keyword evidence="1" id="KW-0472">Membrane</keyword>
<accession>A0A371IIU4</accession>
<keyword evidence="1" id="KW-0812">Transmembrane</keyword>
<dbReference type="PANTHER" id="PTHR41324">
    <property type="entry name" value="MEMBRANE PROTEIN-RELATED"/>
    <property type="match status" value="1"/>
</dbReference>
<dbReference type="Pfam" id="PF09991">
    <property type="entry name" value="DUF2232"/>
    <property type="match status" value="1"/>
</dbReference>
<dbReference type="PANTHER" id="PTHR41324:SF1">
    <property type="entry name" value="DUF2232 DOMAIN-CONTAINING PROTEIN"/>
    <property type="match status" value="1"/>
</dbReference>
<feature type="transmembrane region" description="Helical" evidence="1">
    <location>
        <begin position="246"/>
        <end position="266"/>
    </location>
</feature>
<feature type="transmembrane region" description="Helical" evidence="1">
    <location>
        <begin position="39"/>
        <end position="64"/>
    </location>
</feature>
<proteinExistence type="predicted"/>
<comment type="caution">
    <text evidence="2">The sequence shown here is derived from an EMBL/GenBank/DDBJ whole genome shotgun (WGS) entry which is preliminary data.</text>
</comment>
<feature type="transmembrane region" description="Helical" evidence="1">
    <location>
        <begin position="12"/>
        <end position="33"/>
    </location>
</feature>
<evidence type="ECO:0000313" key="2">
    <source>
        <dbReference type="EMBL" id="RDY20402.1"/>
    </source>
</evidence>
<keyword evidence="3" id="KW-1185">Reference proteome</keyword>
<feature type="transmembrane region" description="Helical" evidence="1">
    <location>
        <begin position="99"/>
        <end position="119"/>
    </location>
</feature>
<dbReference type="RefSeq" id="WP_094754340.1">
    <property type="nucleotide sequence ID" value="NZ_MBEW02000043.1"/>
</dbReference>
<feature type="transmembrane region" description="Helical" evidence="1">
    <location>
        <begin position="278"/>
        <end position="302"/>
    </location>
</feature>
<evidence type="ECO:0000313" key="3">
    <source>
        <dbReference type="Proteomes" id="UP000093352"/>
    </source>
</evidence>
<dbReference type="STRING" id="1871336.BBG48_01450"/>
<dbReference type="EMBL" id="MBEW02000043">
    <property type="protein sequence ID" value="RDY20402.1"/>
    <property type="molecule type" value="Genomic_DNA"/>
</dbReference>
<protein>
    <submittedName>
        <fullName evidence="2">DUF2232 domain-containing protein</fullName>
    </submittedName>
</protein>
<feature type="transmembrane region" description="Helical" evidence="1">
    <location>
        <begin position="71"/>
        <end position="93"/>
    </location>
</feature>
<feature type="transmembrane region" description="Helical" evidence="1">
    <location>
        <begin position="215"/>
        <end position="234"/>
    </location>
</feature>
<keyword evidence="1" id="KW-1133">Transmembrane helix</keyword>